<evidence type="ECO:0000313" key="1">
    <source>
        <dbReference type="EMBL" id="JAH79918.1"/>
    </source>
</evidence>
<dbReference type="EMBL" id="GBXM01028659">
    <property type="protein sequence ID" value="JAH79918.1"/>
    <property type="molecule type" value="Transcribed_RNA"/>
</dbReference>
<reference evidence="1" key="1">
    <citation type="submission" date="2014-11" db="EMBL/GenBank/DDBJ databases">
        <authorList>
            <person name="Amaro Gonzalez C."/>
        </authorList>
    </citation>
    <scope>NUCLEOTIDE SEQUENCE</scope>
</reference>
<protein>
    <submittedName>
        <fullName evidence="1">Uncharacterized protein</fullName>
    </submittedName>
</protein>
<dbReference type="AlphaFoldDB" id="A0A0E9VRL7"/>
<sequence length="18" mass="1915">MNNPIGNGLQKSDKDVNA</sequence>
<reference evidence="1" key="2">
    <citation type="journal article" date="2015" name="Fish Shellfish Immunol.">
        <title>Early steps in the European eel (Anguilla anguilla)-Vibrio vulnificus interaction in the gills: Role of the RtxA13 toxin.</title>
        <authorList>
            <person name="Callol A."/>
            <person name="Pajuelo D."/>
            <person name="Ebbesson L."/>
            <person name="Teles M."/>
            <person name="MacKenzie S."/>
            <person name="Amaro C."/>
        </authorList>
    </citation>
    <scope>NUCLEOTIDE SEQUENCE</scope>
</reference>
<proteinExistence type="predicted"/>
<organism evidence="1">
    <name type="scientific">Anguilla anguilla</name>
    <name type="common">European freshwater eel</name>
    <name type="synonym">Muraena anguilla</name>
    <dbReference type="NCBI Taxonomy" id="7936"/>
    <lineage>
        <taxon>Eukaryota</taxon>
        <taxon>Metazoa</taxon>
        <taxon>Chordata</taxon>
        <taxon>Craniata</taxon>
        <taxon>Vertebrata</taxon>
        <taxon>Euteleostomi</taxon>
        <taxon>Actinopterygii</taxon>
        <taxon>Neopterygii</taxon>
        <taxon>Teleostei</taxon>
        <taxon>Anguilliformes</taxon>
        <taxon>Anguillidae</taxon>
        <taxon>Anguilla</taxon>
    </lineage>
</organism>
<accession>A0A0E9VRL7</accession>
<name>A0A0E9VRL7_ANGAN</name>